<keyword evidence="2" id="KW-0812">Transmembrane</keyword>
<feature type="region of interest" description="Disordered" evidence="1">
    <location>
        <begin position="1"/>
        <end position="32"/>
    </location>
</feature>
<proteinExistence type="predicted"/>
<dbReference type="Proteomes" id="UP000499080">
    <property type="component" value="Unassembled WGS sequence"/>
</dbReference>
<evidence type="ECO:0000313" key="4">
    <source>
        <dbReference type="Proteomes" id="UP000499080"/>
    </source>
</evidence>
<dbReference type="EMBL" id="BGPR01001602">
    <property type="protein sequence ID" value="GBM57667.1"/>
    <property type="molecule type" value="Genomic_DNA"/>
</dbReference>
<sequence>MDSPCRQHNRSLQSPRATVPTPPPEVKTGPSLRFPKKTTLISLITLNPLLAHFLAFAFVRGARSPLSTIAFSFMAQRAEWKMEPDENPNILTTSCQFSSELGTDDRFCCKARTKVLERSALDCPA</sequence>
<organism evidence="3 4">
    <name type="scientific">Araneus ventricosus</name>
    <name type="common">Orbweaver spider</name>
    <name type="synonym">Epeira ventricosa</name>
    <dbReference type="NCBI Taxonomy" id="182803"/>
    <lineage>
        <taxon>Eukaryota</taxon>
        <taxon>Metazoa</taxon>
        <taxon>Ecdysozoa</taxon>
        <taxon>Arthropoda</taxon>
        <taxon>Chelicerata</taxon>
        <taxon>Arachnida</taxon>
        <taxon>Araneae</taxon>
        <taxon>Araneomorphae</taxon>
        <taxon>Entelegynae</taxon>
        <taxon>Araneoidea</taxon>
        <taxon>Araneidae</taxon>
        <taxon>Araneus</taxon>
    </lineage>
</organism>
<keyword evidence="4" id="KW-1185">Reference proteome</keyword>
<protein>
    <submittedName>
        <fullName evidence="3">Uncharacterized protein</fullName>
    </submittedName>
</protein>
<comment type="caution">
    <text evidence="3">The sequence shown here is derived from an EMBL/GenBank/DDBJ whole genome shotgun (WGS) entry which is preliminary data.</text>
</comment>
<gene>
    <name evidence="3" type="ORF">AVEN_26616_1</name>
</gene>
<accession>A0A4Y2GX03</accession>
<evidence type="ECO:0000256" key="1">
    <source>
        <dbReference type="SAM" id="MobiDB-lite"/>
    </source>
</evidence>
<evidence type="ECO:0000313" key="3">
    <source>
        <dbReference type="EMBL" id="GBM57667.1"/>
    </source>
</evidence>
<dbReference type="AlphaFoldDB" id="A0A4Y2GX03"/>
<keyword evidence="2" id="KW-1133">Transmembrane helix</keyword>
<keyword evidence="2" id="KW-0472">Membrane</keyword>
<evidence type="ECO:0000256" key="2">
    <source>
        <dbReference type="SAM" id="Phobius"/>
    </source>
</evidence>
<name>A0A4Y2GX03_ARAVE</name>
<reference evidence="3 4" key="1">
    <citation type="journal article" date="2019" name="Sci. Rep.">
        <title>Orb-weaving spider Araneus ventricosus genome elucidates the spidroin gene catalogue.</title>
        <authorList>
            <person name="Kono N."/>
            <person name="Nakamura H."/>
            <person name="Ohtoshi R."/>
            <person name="Moran D.A.P."/>
            <person name="Shinohara A."/>
            <person name="Yoshida Y."/>
            <person name="Fujiwara M."/>
            <person name="Mori M."/>
            <person name="Tomita M."/>
            <person name="Arakawa K."/>
        </authorList>
    </citation>
    <scope>NUCLEOTIDE SEQUENCE [LARGE SCALE GENOMIC DNA]</scope>
</reference>
<feature type="transmembrane region" description="Helical" evidence="2">
    <location>
        <begin position="40"/>
        <end position="59"/>
    </location>
</feature>